<dbReference type="InterPro" id="IPR025246">
    <property type="entry name" value="IS30-like_HTH"/>
</dbReference>
<dbReference type="AlphaFoldDB" id="A0A3R9LAE4"/>
<evidence type="ECO:0000313" key="7">
    <source>
        <dbReference type="EMBL" id="RSJ67330.1"/>
    </source>
</evidence>
<name>A0A3R9LAE4_STROR</name>
<evidence type="ECO:0000256" key="5">
    <source>
        <dbReference type="ARBA" id="ARBA00023172"/>
    </source>
</evidence>
<reference evidence="7 8" key="1">
    <citation type="submission" date="2018-11" db="EMBL/GenBank/DDBJ databases">
        <title>Species Designations Belie Phenotypic and Genotypic Heterogeneity in Oral Streptococci.</title>
        <authorList>
            <person name="Velsko I."/>
        </authorList>
    </citation>
    <scope>NUCLEOTIDE SEQUENCE [LARGE SCALE GENOMIC DNA]</scope>
    <source>
        <strain evidence="7 8">BCA2</strain>
    </source>
</reference>
<dbReference type="PANTHER" id="PTHR10948">
    <property type="entry name" value="TRANSPOSASE"/>
    <property type="match status" value="1"/>
</dbReference>
<keyword evidence="5" id="KW-0233">DNA recombination</keyword>
<protein>
    <submittedName>
        <fullName evidence="7">Integrase core domain protein</fullName>
    </submittedName>
</protein>
<dbReference type="Gene3D" id="1.10.10.60">
    <property type="entry name" value="Homeodomain-like"/>
    <property type="match status" value="1"/>
</dbReference>
<dbReference type="InterPro" id="IPR001584">
    <property type="entry name" value="Integrase_cat-core"/>
</dbReference>
<dbReference type="RefSeq" id="WP_185774587.1">
    <property type="nucleotide sequence ID" value="NZ_RJPH01000010.1"/>
</dbReference>
<dbReference type="InterPro" id="IPR012337">
    <property type="entry name" value="RNaseH-like_sf"/>
</dbReference>
<dbReference type="PROSITE" id="PS01043">
    <property type="entry name" value="TRANSPOSASE_IS30"/>
    <property type="match status" value="1"/>
</dbReference>
<dbReference type="InterPro" id="IPR001598">
    <property type="entry name" value="Transposase_IS30_CS"/>
</dbReference>
<evidence type="ECO:0000256" key="2">
    <source>
        <dbReference type="ARBA" id="ARBA00006363"/>
    </source>
</evidence>
<comment type="caution">
    <text evidence="7">The sequence shown here is derived from an EMBL/GenBank/DDBJ whole genome shotgun (WGS) entry which is preliminary data.</text>
</comment>
<organism evidence="7 8">
    <name type="scientific">Streptococcus oralis subsp. dentisani</name>
    <dbReference type="NCBI Taxonomy" id="1458253"/>
    <lineage>
        <taxon>Bacteria</taxon>
        <taxon>Bacillati</taxon>
        <taxon>Bacillota</taxon>
        <taxon>Bacilli</taxon>
        <taxon>Lactobacillales</taxon>
        <taxon>Streptococcaceae</taxon>
        <taxon>Streptococcus</taxon>
    </lineage>
</organism>
<dbReference type="GO" id="GO:0006313">
    <property type="term" value="P:DNA transposition"/>
    <property type="evidence" value="ECO:0007669"/>
    <property type="project" value="InterPro"/>
</dbReference>
<dbReference type="Gene3D" id="3.30.420.10">
    <property type="entry name" value="Ribonuclease H-like superfamily/Ribonuclease H"/>
    <property type="match status" value="1"/>
</dbReference>
<dbReference type="SUPFAM" id="SSF53098">
    <property type="entry name" value="Ribonuclease H-like"/>
    <property type="match status" value="1"/>
</dbReference>
<keyword evidence="4" id="KW-0238">DNA-binding</keyword>
<comment type="similarity">
    <text evidence="2">Belongs to the transposase IS30 family.</text>
</comment>
<dbReference type="Proteomes" id="UP000278274">
    <property type="component" value="Unassembled WGS sequence"/>
</dbReference>
<dbReference type="GO" id="GO:0003677">
    <property type="term" value="F:DNA binding"/>
    <property type="evidence" value="ECO:0007669"/>
    <property type="project" value="UniProtKB-KW"/>
</dbReference>
<accession>A0A3R9LAE4</accession>
<proteinExistence type="inferred from homology"/>
<evidence type="ECO:0000259" key="6">
    <source>
        <dbReference type="PROSITE" id="PS50994"/>
    </source>
</evidence>
<feature type="domain" description="Integrase catalytic" evidence="6">
    <location>
        <begin position="179"/>
        <end position="336"/>
    </location>
</feature>
<dbReference type="GO" id="GO:0004803">
    <property type="term" value="F:transposase activity"/>
    <property type="evidence" value="ECO:0007669"/>
    <property type="project" value="InterPro"/>
</dbReference>
<evidence type="ECO:0000256" key="1">
    <source>
        <dbReference type="ARBA" id="ARBA00002190"/>
    </source>
</evidence>
<gene>
    <name evidence="7" type="ORF">D8805_07555</name>
</gene>
<evidence type="ECO:0000256" key="3">
    <source>
        <dbReference type="ARBA" id="ARBA00022578"/>
    </source>
</evidence>
<dbReference type="InterPro" id="IPR053392">
    <property type="entry name" value="Transposase_IS30-like"/>
</dbReference>
<dbReference type="PANTHER" id="PTHR10948:SF23">
    <property type="entry name" value="TRANSPOSASE INSI FOR INSERTION SEQUENCE ELEMENT IS30A-RELATED"/>
    <property type="match status" value="1"/>
</dbReference>
<dbReference type="PROSITE" id="PS50994">
    <property type="entry name" value="INTEGRASE"/>
    <property type="match status" value="1"/>
</dbReference>
<dbReference type="NCBIfam" id="NF033563">
    <property type="entry name" value="transpos_IS30"/>
    <property type="match status" value="1"/>
</dbReference>
<dbReference type="Pfam" id="PF13936">
    <property type="entry name" value="HTH_38"/>
    <property type="match status" value="1"/>
</dbReference>
<sequence>MSTNYSTTNQSYKHLSEAERGEIEAYLIVGLKPAEIARRLGRNRSTITREINRGSITQVKKANRQKVYYQRYYADAAHNRYRHARETSYYLKLDCVSDDFLREFTEAMREKPRMNSVDTFVHTYKIQHVDAVVPSTKTLYNYIHQGLLEIKVIDLPRAVRIRKKFTKRPSNKKHLGKSIEERPEEINNRSRFGDWEIDSVLGRKTIGEPSILTLVERQTRYAVPKKLVEKKAEYVNQAVLECMKLYPIKSITADNGNEFSSLSKIEGLDVYFAHAYSSYERGTNENFNGLLREFIPKGCSLKELILEEYTKAINERPRRIHGYQSAKKLFELTQTA</sequence>
<dbReference type="GO" id="GO:0005829">
    <property type="term" value="C:cytosol"/>
    <property type="evidence" value="ECO:0007669"/>
    <property type="project" value="TreeGrafter"/>
</dbReference>
<dbReference type="InterPro" id="IPR036397">
    <property type="entry name" value="RNaseH_sf"/>
</dbReference>
<comment type="function">
    <text evidence="1">Required for the transposition of the insertion element.</text>
</comment>
<dbReference type="EMBL" id="RJPH01000010">
    <property type="protein sequence ID" value="RSJ67330.1"/>
    <property type="molecule type" value="Genomic_DNA"/>
</dbReference>
<dbReference type="InterPro" id="IPR051917">
    <property type="entry name" value="Transposase-Integrase"/>
</dbReference>
<evidence type="ECO:0000313" key="8">
    <source>
        <dbReference type="Proteomes" id="UP000278274"/>
    </source>
</evidence>
<keyword evidence="3" id="KW-0815">Transposition</keyword>
<dbReference type="GO" id="GO:0015074">
    <property type="term" value="P:DNA integration"/>
    <property type="evidence" value="ECO:0007669"/>
    <property type="project" value="InterPro"/>
</dbReference>
<evidence type="ECO:0000256" key="4">
    <source>
        <dbReference type="ARBA" id="ARBA00023125"/>
    </source>
</evidence>